<keyword evidence="3" id="KW-1185">Reference proteome</keyword>
<evidence type="ECO:0000313" key="2">
    <source>
        <dbReference type="EMBL" id="RMI39513.1"/>
    </source>
</evidence>
<dbReference type="RefSeq" id="WP_122197746.1">
    <property type="nucleotide sequence ID" value="NZ_JBHSKC010000011.1"/>
</dbReference>
<evidence type="ECO:0000313" key="3">
    <source>
        <dbReference type="Proteomes" id="UP000282674"/>
    </source>
</evidence>
<dbReference type="EMBL" id="RFFG01000066">
    <property type="protein sequence ID" value="RMI39513.1"/>
    <property type="molecule type" value="Genomic_DNA"/>
</dbReference>
<gene>
    <name evidence="2" type="ORF">EBO15_29580</name>
</gene>
<reference evidence="2 3" key="1">
    <citation type="submission" date="2018-10" db="EMBL/GenBank/DDBJ databases">
        <title>Isolation from soil.</title>
        <authorList>
            <person name="Hu J."/>
        </authorList>
    </citation>
    <scope>NUCLEOTIDE SEQUENCE [LARGE SCALE GENOMIC DNA]</scope>
    <source>
        <strain evidence="2 3">NEAU-Ht49</strain>
    </source>
</reference>
<accession>A0A3M2LSF5</accession>
<proteinExistence type="predicted"/>
<sequence>MTAVLATAGAAGGTATAGPGERVAAPPPGPRAAGAAAPAAKVVKSADVTLVTGDRFRVDVAEDGSQQVAPLDAVGENGGTFTQFTYDGDAYVIPAKAAPFLGTTLDPRLFDVGYLVRAKLDDGHASSLPVTVRATSAKADGLPGTSVTSSSGGTVRAKVAKRKAAGFGALLARNWEAARGGGGSATPGLSGVDQMTLAVPGGAPKLPAAPPLVRTAAPKATVNGGANGPANSPVNGAAKGGVRYRTLTVDSIDQDGKPGVMIGFVHSVDDATLGDFGMAAPGNGRRAFSVPEGTYSIEASVLTGPGTDRSSRAALVIEPELTVKGDTTVVLDARKAVQYRTDLAAPPKPDMPRVDFMAFLRGDTHGKQEGVPPNGVGSLAGFYDMRLGSSIYNGNPKLYVTPTKPVTKGTLHFLETTSLSTGTGSVIGSGPTYKTLFLSEGSVPAVQTHSLAQSDFATVESRLHNVPSDDASTGPAQWYTNAFLPWTYTSVGHAGAVPAGDRTDYLYSNTPDQVVWEWAFTPDKGGRRNDPRRTLKPGQVVRQEFGGAPPTPSVAAEYLKSVDVVIGGGDHAPTTDDALAQVCVACRQGDLAALFLRGGADTDPTHHAYVNGEGNEMRFYRDGKLAYSTEVEPSNIRYSPDPANLPLAPRPADYRLVWESSDPDVPDATGTTDWRFRSAPGGATATLPKTAFCGLDTSTSCSFLPLLFVTYDLKLDADSRAKAGQPFDVGFRVSHQQYQAAPTGVTGTVEVSYDDGATWSGPSAATAGSDGVFHASVTHPAYDRDHRWVSLRVTAHDADGSSVTQTNVHAYRLDG</sequence>
<dbReference type="Proteomes" id="UP000282674">
    <property type="component" value="Unassembled WGS sequence"/>
</dbReference>
<feature type="region of interest" description="Disordered" evidence="1">
    <location>
        <begin position="1"/>
        <end position="32"/>
    </location>
</feature>
<dbReference type="OrthoDB" id="614750at2"/>
<evidence type="ECO:0000256" key="1">
    <source>
        <dbReference type="SAM" id="MobiDB-lite"/>
    </source>
</evidence>
<dbReference type="AlphaFoldDB" id="A0A3M2LSF5"/>
<protein>
    <submittedName>
        <fullName evidence="2">Uncharacterized protein</fullName>
    </submittedName>
</protein>
<comment type="caution">
    <text evidence="2">The sequence shown here is derived from an EMBL/GenBank/DDBJ whole genome shotgun (WGS) entry which is preliminary data.</text>
</comment>
<organism evidence="2 3">
    <name type="scientific">Actinomadura harenae</name>
    <dbReference type="NCBI Taxonomy" id="2483351"/>
    <lineage>
        <taxon>Bacteria</taxon>
        <taxon>Bacillati</taxon>
        <taxon>Actinomycetota</taxon>
        <taxon>Actinomycetes</taxon>
        <taxon>Streptosporangiales</taxon>
        <taxon>Thermomonosporaceae</taxon>
        <taxon>Actinomadura</taxon>
    </lineage>
</organism>
<feature type="compositionally biased region" description="Low complexity" evidence="1">
    <location>
        <begin position="1"/>
        <end position="24"/>
    </location>
</feature>
<name>A0A3M2LSF5_9ACTN</name>